<name>A0A0S4TB29_CRYHO</name>
<protein>
    <recommendedName>
        <fullName evidence="6">Acid phosphatase</fullName>
    </recommendedName>
</protein>
<dbReference type="VEuPathDB" id="CryptoDB:ChTU502y2012_387g0090"/>
<dbReference type="VEuPathDB" id="CryptoDB:CHUDEA2_640"/>
<keyword evidence="2" id="KW-0378">Hydrolase</keyword>
<dbReference type="GO" id="GO:0016787">
    <property type="term" value="F:hydrolase activity"/>
    <property type="evidence" value="ECO:0007669"/>
    <property type="project" value="UniProtKB-KW"/>
</dbReference>
<keyword evidence="3" id="KW-0472">Membrane</keyword>
<evidence type="ECO:0000256" key="2">
    <source>
        <dbReference type="ARBA" id="ARBA00022801"/>
    </source>
</evidence>
<proteinExistence type="predicted"/>
<evidence type="ECO:0000256" key="1">
    <source>
        <dbReference type="ARBA" id="ARBA00022729"/>
    </source>
</evidence>
<keyword evidence="3" id="KW-1133">Transmembrane helix</keyword>
<evidence type="ECO:0000256" key="4">
    <source>
        <dbReference type="SAM" id="SignalP"/>
    </source>
</evidence>
<dbReference type="AlphaFoldDB" id="A0A0S4TB29"/>
<dbReference type="OrthoDB" id="411211at2759"/>
<evidence type="ECO:0000256" key="3">
    <source>
        <dbReference type="SAM" id="Phobius"/>
    </source>
</evidence>
<dbReference type="Gene3D" id="3.60.21.10">
    <property type="match status" value="1"/>
</dbReference>
<accession>A0A0S4TB29</accession>
<sequence length="339" mass="37695">MRALLLVFGIVLFIFASSNRVNGELYFASLSNYGCSGNQKKIASVLKAQAEKTPFSLLVSPGDNFPGGIDFKHCFENIYSEKSLQIPLFAAMGQADWDNGNANLLLKRNNVTYDSNNDIFPRFSFPNYFYHYVSHYTDTSNVLSRRDGTVLFVFIDTFILSSSFPDHKVSEQAFQNLNATLHYGHKHHDFTVVVGNKYLASSYSIDSSLKKVQQLILDTHVELVISGQNRGTYNSTIEGTTFLNCDSYCSFKVDGSKMVPYIIQNGNQVELSPINTQLPSPSLSFQGIAGDELPALEMIELTFKKGAKHLSREAFLKIVGTVGLMILATCIGSLIINRK</sequence>
<evidence type="ECO:0000313" key="5">
    <source>
        <dbReference type="EMBL" id="CUV04419.1"/>
    </source>
</evidence>
<organism evidence="5">
    <name type="scientific">Cryptosporidium hominis</name>
    <dbReference type="NCBI Taxonomy" id="237895"/>
    <lineage>
        <taxon>Eukaryota</taxon>
        <taxon>Sar</taxon>
        <taxon>Alveolata</taxon>
        <taxon>Apicomplexa</taxon>
        <taxon>Conoidasida</taxon>
        <taxon>Coccidia</taxon>
        <taxon>Eucoccidiorida</taxon>
        <taxon>Eimeriorina</taxon>
        <taxon>Cryptosporidiidae</taxon>
        <taxon>Cryptosporidium</taxon>
    </lineage>
</organism>
<dbReference type="InterPro" id="IPR029052">
    <property type="entry name" value="Metallo-depent_PP-like"/>
</dbReference>
<dbReference type="VEuPathDB" id="CryptoDB:GY17_00003424"/>
<dbReference type="VEuPathDB" id="CryptoDB:Chro.20071"/>
<evidence type="ECO:0008006" key="6">
    <source>
        <dbReference type="Google" id="ProtNLM"/>
    </source>
</evidence>
<dbReference type="PANTHER" id="PTHR10161">
    <property type="entry name" value="TARTRATE-RESISTANT ACID PHOSPHATASE TYPE 5"/>
    <property type="match status" value="1"/>
</dbReference>
<reference evidence="5" key="1">
    <citation type="submission" date="2015-08" db="EMBL/GenBank/DDBJ databases">
        <authorList>
            <person name="Babu N.S."/>
            <person name="Beckwith C.J."/>
            <person name="Beseler K.G."/>
            <person name="Brison A."/>
            <person name="Carone J.V."/>
            <person name="Caskin T.P."/>
            <person name="Diamond M."/>
            <person name="Durham M.E."/>
            <person name="Foxe J.M."/>
            <person name="Go M."/>
            <person name="Henderson B.A."/>
            <person name="Jones I.B."/>
            <person name="McGettigan J.A."/>
            <person name="Micheletti S.J."/>
            <person name="Nasrallah M.E."/>
            <person name="Ortiz D."/>
            <person name="Piller C.R."/>
            <person name="Privatt S.R."/>
            <person name="Schneider S.L."/>
            <person name="Sharp S."/>
            <person name="Smith T.C."/>
            <person name="Stanton J.D."/>
            <person name="Ullery H.E."/>
            <person name="Wilson R.J."/>
            <person name="Serrano M.G."/>
            <person name="Buck G."/>
            <person name="Lee V."/>
            <person name="Wang Y."/>
            <person name="Carvalho R."/>
            <person name="Voegtly L."/>
            <person name="Shi R."/>
            <person name="Duckworth R."/>
            <person name="Johnson A."/>
            <person name="Loviza R."/>
            <person name="Walstead R."/>
            <person name="Shah Z."/>
            <person name="Kiflezghi M."/>
            <person name="Wade K."/>
            <person name="Ball S.L."/>
            <person name="Bradley K.W."/>
            <person name="Asai D.J."/>
            <person name="Bowman C.A."/>
            <person name="Russell D.A."/>
            <person name="Pope W.H."/>
            <person name="Jacobs-Sera D."/>
            <person name="Hendrix R.W."/>
            <person name="Hatfull G.F."/>
        </authorList>
    </citation>
    <scope>NUCLEOTIDE SEQUENCE [LARGE SCALE GENOMIC DNA]</scope>
</reference>
<dbReference type="Proteomes" id="UP000199752">
    <property type="component" value="Chromosome 2"/>
</dbReference>
<dbReference type="EMBL" id="LN877948">
    <property type="protein sequence ID" value="CUV04419.1"/>
    <property type="molecule type" value="Genomic_DNA"/>
</dbReference>
<keyword evidence="3" id="KW-0812">Transmembrane</keyword>
<dbReference type="SUPFAM" id="SSF56300">
    <property type="entry name" value="Metallo-dependent phosphatases"/>
    <property type="match status" value="1"/>
</dbReference>
<dbReference type="PANTHER" id="PTHR10161:SF14">
    <property type="entry name" value="TARTRATE-RESISTANT ACID PHOSPHATASE TYPE 5"/>
    <property type="match status" value="1"/>
</dbReference>
<gene>
    <name evidence="5" type="ORF">CHUDEA2_640</name>
</gene>
<dbReference type="InterPro" id="IPR051558">
    <property type="entry name" value="Metallophosphoesterase_PAP"/>
</dbReference>
<feature type="chain" id="PRO_5006627616" description="Acid phosphatase" evidence="4">
    <location>
        <begin position="24"/>
        <end position="339"/>
    </location>
</feature>
<feature type="transmembrane region" description="Helical" evidence="3">
    <location>
        <begin position="314"/>
        <end position="336"/>
    </location>
</feature>
<feature type="signal peptide" evidence="4">
    <location>
        <begin position="1"/>
        <end position="23"/>
    </location>
</feature>
<keyword evidence="1 4" id="KW-0732">Signal</keyword>